<gene>
    <name evidence="2" type="primary">gdhII</name>
    <name evidence="2" type="ORF">Forpe1208_v014594</name>
</gene>
<sequence>MSTKDVKVAIVTGASSGLGRAIALGYGNLGWKIVCADLRHDAPNTAATTVDSINKDTDGEAMFVRTDVSSSEDIQSLIKITAETFGRLDVLVNNAGISLESHGKLGPKPIAETEDSTFDITWSVNARSVFLGSKYAIQQFLRQKPLLSGDRGWIINIASVYGLKPEVEYISYSATKAAVVHMTKCIAREYGPSKIHVNAICPGFIKTDMDRAMLEDESLNAATVALHPWGSLGTTDDIAKAACFLASDQAAWITGVALPVDGGYMTA</sequence>
<dbReference type="AlphaFoldDB" id="A0A8J5TQ58"/>
<keyword evidence="1" id="KW-0521">NADP</keyword>
<dbReference type="Proteomes" id="UP000694050">
    <property type="component" value="Unassembled WGS sequence"/>
</dbReference>
<accession>A0A8J5TQ58</accession>
<dbReference type="PANTHER" id="PTHR42760">
    <property type="entry name" value="SHORT-CHAIN DEHYDROGENASES/REDUCTASES FAMILY MEMBER"/>
    <property type="match status" value="1"/>
</dbReference>
<evidence type="ECO:0000313" key="2">
    <source>
        <dbReference type="EMBL" id="KAG7405019.1"/>
    </source>
</evidence>
<dbReference type="NCBIfam" id="NF005559">
    <property type="entry name" value="PRK07231.1"/>
    <property type="match status" value="1"/>
</dbReference>
<dbReference type="PANTHER" id="PTHR42760:SF124">
    <property type="entry name" value="SHORT-CHAIN DEHYDROGENASE_REDUCTASE"/>
    <property type="match status" value="1"/>
</dbReference>
<dbReference type="EMBL" id="JAELUQ010000012">
    <property type="protein sequence ID" value="KAG7405019.1"/>
    <property type="molecule type" value="Genomic_DNA"/>
</dbReference>
<evidence type="ECO:0000256" key="1">
    <source>
        <dbReference type="ARBA" id="ARBA00022857"/>
    </source>
</evidence>
<dbReference type="FunFam" id="3.40.50.720:FF:000084">
    <property type="entry name" value="Short-chain dehydrogenase reductase"/>
    <property type="match status" value="1"/>
</dbReference>
<evidence type="ECO:0000313" key="3">
    <source>
        <dbReference type="Proteomes" id="UP000694050"/>
    </source>
</evidence>
<dbReference type="CDD" id="cd05233">
    <property type="entry name" value="SDR_c"/>
    <property type="match status" value="1"/>
</dbReference>
<dbReference type="InterPro" id="IPR002347">
    <property type="entry name" value="SDR_fam"/>
</dbReference>
<dbReference type="GO" id="GO:0016616">
    <property type="term" value="F:oxidoreductase activity, acting on the CH-OH group of donors, NAD or NADP as acceptor"/>
    <property type="evidence" value="ECO:0007669"/>
    <property type="project" value="TreeGrafter"/>
</dbReference>
<reference evidence="2" key="1">
    <citation type="submission" date="2021-04" db="EMBL/GenBank/DDBJ databases">
        <title>First draft genome resource for Brassicaceae pathogens Fusarium oxysporum f. sp. raphani and Fusarium oxysporum f. sp. rapae.</title>
        <authorList>
            <person name="Asai S."/>
        </authorList>
    </citation>
    <scope>NUCLEOTIDE SEQUENCE</scope>
    <source>
        <strain evidence="2">Tf1208</strain>
    </source>
</reference>
<protein>
    <submittedName>
        <fullName evidence="2">Glucose 1-dehydrogenase 2</fullName>
    </submittedName>
</protein>
<dbReference type="PROSITE" id="PS00061">
    <property type="entry name" value="ADH_SHORT"/>
    <property type="match status" value="1"/>
</dbReference>
<proteinExistence type="predicted"/>
<dbReference type="InterPro" id="IPR020904">
    <property type="entry name" value="Sc_DH/Rdtase_CS"/>
</dbReference>
<name>A0A8J5TQ58_FUSOX</name>
<dbReference type="Pfam" id="PF13561">
    <property type="entry name" value="adh_short_C2"/>
    <property type="match status" value="1"/>
</dbReference>
<comment type="caution">
    <text evidence="2">The sequence shown here is derived from an EMBL/GenBank/DDBJ whole genome shotgun (WGS) entry which is preliminary data.</text>
</comment>
<organism evidence="2 3">
    <name type="scientific">Fusarium oxysporum f. sp. rapae</name>
    <dbReference type="NCBI Taxonomy" id="485398"/>
    <lineage>
        <taxon>Eukaryota</taxon>
        <taxon>Fungi</taxon>
        <taxon>Dikarya</taxon>
        <taxon>Ascomycota</taxon>
        <taxon>Pezizomycotina</taxon>
        <taxon>Sordariomycetes</taxon>
        <taxon>Hypocreomycetidae</taxon>
        <taxon>Hypocreales</taxon>
        <taxon>Nectriaceae</taxon>
        <taxon>Fusarium</taxon>
        <taxon>Fusarium oxysporum species complex</taxon>
    </lineage>
</organism>